<evidence type="ECO:0000313" key="6">
    <source>
        <dbReference type="Proteomes" id="UP000287470"/>
    </source>
</evidence>
<keyword evidence="2" id="KW-0812">Transmembrane</keyword>
<feature type="domain" description="Bacterial Ig-like" evidence="4">
    <location>
        <begin position="556"/>
        <end position="608"/>
    </location>
</feature>
<sequence>MRATTHRIWGGIAAIAGIAMLFCALPAEAATGWSTLSDTEKKSSYGYFVWKSEHASDSAERQTAKEAAELLLTAHFKDDTNIGAADDATALANMEVSIQQIIAINEFRSSLTNEPCRTDLAADNPARACDDNGDGLTPLKVTDKMMAASQSNVNYSSHQFGHASNNGQQWNFALENLHANSSYNPWTSDGQSTAAKSWYAEIANYDDHPLECGSSQQIGHYRTLTNKICFANETSVKVHPFSTTGLAIAKHARWQSGGIWRDYPNGMTVSQVYGGMQGMASSGYEYDAADYLADFQSYIAKVKTIASVTKPATVTVDSSTTKPTDKLPKTVTVTYDDGTTGTVDVAWEEIPDDWNQNRAEHDAHVHGDVDGYLDGTDLTLHVRAATVTGVTVANTKVTTASGTAPKLDTTAKATWSNGDTTDETVAWQSDDSYKNRDGGAYDVTGTVTVNGKNHTVTTHVTVTKATAKSVAQPAAATIIKGGAAPTIPATAKVTWSNGDATDEPIVWDAGADPNDATFDKAETYTFTGKAAGLKVTWKVAVAEASITKAYDPDPISVQSGTDPTGLLPKTVKAELSNGKTEQVPVVWEAVPDTWKNREGGSFTLTGVVGQSDAAVTAAVDDQSVVTVTLTVTVTPATIADVTVDPAELTTPAGVDPTDRLPKTATVTWSNGDTTTDVAVAWNAIDKTAYATKGASFDATGTVSVDGRTAEASVKVTVGAPIATGATVSPASVSTIATHAPDLSKVVATVAYSDGTSATAAVQWNEIKPAQYAAAGSFEATGTVGVDGASFDVTVTVTVAARTITAVTPAASVPAIDTAKDGAAPAVNGDVTVVWNDGAQEQRTIALTLPDGWNHPRDEHQVTANGRIDGWEQNIPFTVTVNAATAESAAALPDVRTPQKTVPTLPASVDVTWSNGDVTGETIAWDMPDKSAFDTAGDTPVTITGKAAGLDVTIRVTVVPATITGVDAPTGTVTTDAGTKPTLPATVTAHWSNGDTSDVAVTWAEFDGYTKREGGDFTVTGTIAGWDGTVSVNVHVNPATATAAAIDPDSSTITVESGTAPTLPKTATVTWSDGGDTTAEAVTWDAFDGYKNRDGGDFTVHGTAAGLDVTVSVHVNPATQVSVENGGAVNVSTTVGKKPTLPATLSVTWSNGDVTAEPVTWTEYDESWIATAGTFTVAGKVGGFTAAATVTVTKADSGSGDSGSGDGTSTKPGDAKPGTTGTKPQSDKKTPISSTGAAVLSVAVVAALLVAAATAILTVKRKK</sequence>
<evidence type="ECO:0000256" key="2">
    <source>
        <dbReference type="SAM" id="Phobius"/>
    </source>
</evidence>
<feature type="domain" description="Bacterial Ig-like" evidence="4">
    <location>
        <begin position="731"/>
        <end position="783"/>
    </location>
</feature>
<gene>
    <name evidence="5" type="ORF">D2E24_1319</name>
</gene>
<accession>A0A430FRD1</accession>
<organism evidence="5 6">
    <name type="scientific">Bifidobacterium samirii</name>
    <dbReference type="NCBI Taxonomy" id="2306974"/>
    <lineage>
        <taxon>Bacteria</taxon>
        <taxon>Bacillati</taxon>
        <taxon>Actinomycetota</taxon>
        <taxon>Actinomycetes</taxon>
        <taxon>Bifidobacteriales</taxon>
        <taxon>Bifidobacteriaceae</taxon>
        <taxon>Bifidobacterium</taxon>
    </lineage>
</organism>
<dbReference type="AlphaFoldDB" id="A0A430FRD1"/>
<dbReference type="Proteomes" id="UP000287470">
    <property type="component" value="Unassembled WGS sequence"/>
</dbReference>
<feature type="domain" description="Bacterial Ig-like" evidence="4">
    <location>
        <begin position="393"/>
        <end position="447"/>
    </location>
</feature>
<protein>
    <submittedName>
        <fullName evidence="5">Bacterial Ig-like domain (Group 4)</fullName>
    </submittedName>
</protein>
<proteinExistence type="predicted"/>
<reference evidence="5 6" key="1">
    <citation type="submission" date="2018-09" db="EMBL/GenBank/DDBJ databases">
        <title>Characterization of the phylogenetic diversity of five novel species belonging to the genus Bifidobacterium.</title>
        <authorList>
            <person name="Lugli G.A."/>
            <person name="Duranti S."/>
            <person name="Milani C."/>
        </authorList>
    </citation>
    <scope>NUCLEOTIDE SEQUENCE [LARGE SCALE GENOMIC DNA]</scope>
    <source>
        <strain evidence="5 6">2033B</strain>
    </source>
</reference>
<feature type="region of interest" description="Disordered" evidence="1">
    <location>
        <begin position="1193"/>
        <end position="1231"/>
    </location>
</feature>
<name>A0A430FRD1_9BIFI</name>
<feature type="chain" id="PRO_5019512664" evidence="3">
    <location>
        <begin position="30"/>
        <end position="1262"/>
    </location>
</feature>
<dbReference type="SUPFAM" id="SSF55797">
    <property type="entry name" value="PR-1-like"/>
    <property type="match status" value="1"/>
</dbReference>
<evidence type="ECO:0000256" key="1">
    <source>
        <dbReference type="SAM" id="MobiDB-lite"/>
    </source>
</evidence>
<evidence type="ECO:0000256" key="3">
    <source>
        <dbReference type="SAM" id="SignalP"/>
    </source>
</evidence>
<dbReference type="RefSeq" id="WP_164521047.1">
    <property type="nucleotide sequence ID" value="NZ_QXGK01000012.1"/>
</dbReference>
<feature type="domain" description="Bacterial Ig-like" evidence="4">
    <location>
        <begin position="971"/>
        <end position="1024"/>
    </location>
</feature>
<feature type="signal peptide" evidence="3">
    <location>
        <begin position="1"/>
        <end position="29"/>
    </location>
</feature>
<evidence type="ECO:0000313" key="5">
    <source>
        <dbReference type="EMBL" id="RSX55415.1"/>
    </source>
</evidence>
<evidence type="ECO:0000259" key="4">
    <source>
        <dbReference type="Pfam" id="PF07532"/>
    </source>
</evidence>
<comment type="caution">
    <text evidence="5">The sequence shown here is derived from an EMBL/GenBank/DDBJ whole genome shotgun (WGS) entry which is preliminary data.</text>
</comment>
<feature type="domain" description="Bacterial Ig-like" evidence="4">
    <location>
        <begin position="1050"/>
        <end position="1105"/>
    </location>
</feature>
<dbReference type="Gene3D" id="3.40.33.10">
    <property type="entry name" value="CAP"/>
    <property type="match status" value="1"/>
</dbReference>
<keyword evidence="6" id="KW-1185">Reference proteome</keyword>
<keyword evidence="3" id="KW-0732">Signal</keyword>
<feature type="transmembrane region" description="Helical" evidence="2">
    <location>
        <begin position="1236"/>
        <end position="1258"/>
    </location>
</feature>
<dbReference type="EMBL" id="QXGK01000012">
    <property type="protein sequence ID" value="RSX55415.1"/>
    <property type="molecule type" value="Genomic_DNA"/>
</dbReference>
<keyword evidence="2" id="KW-1133">Transmembrane helix</keyword>
<dbReference type="InterPro" id="IPR011081">
    <property type="entry name" value="Big_4"/>
</dbReference>
<feature type="domain" description="Bacterial Ig-like" evidence="4">
    <location>
        <begin position="1128"/>
        <end position="1182"/>
    </location>
</feature>
<dbReference type="Pfam" id="PF07532">
    <property type="entry name" value="Big_4"/>
    <property type="match status" value="9"/>
</dbReference>
<dbReference type="InterPro" id="IPR035940">
    <property type="entry name" value="CAP_sf"/>
</dbReference>
<feature type="domain" description="Bacterial Ig-like" evidence="4">
    <location>
        <begin position="473"/>
        <end position="532"/>
    </location>
</feature>
<feature type="domain" description="Bacterial Ig-like" evidence="4">
    <location>
        <begin position="311"/>
        <end position="356"/>
    </location>
</feature>
<keyword evidence="2" id="KW-0472">Membrane</keyword>
<feature type="domain" description="Bacterial Ig-like" evidence="4">
    <location>
        <begin position="893"/>
        <end position="948"/>
    </location>
</feature>